<dbReference type="Proteomes" id="UP000593573">
    <property type="component" value="Unassembled WGS sequence"/>
</dbReference>
<gene>
    <name evidence="1" type="ORF">Goklo_024842</name>
</gene>
<accession>A0A7J8WFM6</accession>
<dbReference type="EMBL" id="JABFAB010247522">
    <property type="protein sequence ID" value="MBA0673484.1"/>
    <property type="molecule type" value="Genomic_DNA"/>
</dbReference>
<organism evidence="1 2">
    <name type="scientific">Gossypium klotzschianum</name>
    <dbReference type="NCBI Taxonomy" id="34286"/>
    <lineage>
        <taxon>Eukaryota</taxon>
        <taxon>Viridiplantae</taxon>
        <taxon>Streptophyta</taxon>
        <taxon>Embryophyta</taxon>
        <taxon>Tracheophyta</taxon>
        <taxon>Spermatophyta</taxon>
        <taxon>Magnoliopsida</taxon>
        <taxon>eudicotyledons</taxon>
        <taxon>Gunneridae</taxon>
        <taxon>Pentapetalae</taxon>
        <taxon>rosids</taxon>
        <taxon>malvids</taxon>
        <taxon>Malvales</taxon>
        <taxon>Malvaceae</taxon>
        <taxon>Malvoideae</taxon>
        <taxon>Gossypium</taxon>
    </lineage>
</organism>
<proteinExistence type="predicted"/>
<sequence>MEVIQSHFSFYTAQDPGQFATQSAGRGLKWGENPLLWHPPGGANLMGYGNGNGTGDHEHAAAEAYPQIITRSHQGLL</sequence>
<name>A0A7J8WFM6_9ROSI</name>
<dbReference type="AlphaFoldDB" id="A0A7J8WFM6"/>
<comment type="caution">
    <text evidence="1">The sequence shown here is derived from an EMBL/GenBank/DDBJ whole genome shotgun (WGS) entry which is preliminary data.</text>
</comment>
<reference evidence="1 2" key="1">
    <citation type="journal article" date="2019" name="Genome Biol. Evol.">
        <title>Insights into the evolution of the New World diploid cottons (Gossypium, subgenus Houzingenia) based on genome sequencing.</title>
        <authorList>
            <person name="Grover C.E."/>
            <person name="Arick M.A. 2nd"/>
            <person name="Thrash A."/>
            <person name="Conover J.L."/>
            <person name="Sanders W.S."/>
            <person name="Peterson D.G."/>
            <person name="Frelichowski J.E."/>
            <person name="Scheffler J.A."/>
            <person name="Scheffler B.E."/>
            <person name="Wendel J.F."/>
        </authorList>
    </citation>
    <scope>NUCLEOTIDE SEQUENCE [LARGE SCALE GENOMIC DNA]</scope>
    <source>
        <strain evidence="1">57</strain>
        <tissue evidence="1">Leaf</tissue>
    </source>
</reference>
<keyword evidence="2" id="KW-1185">Reference proteome</keyword>
<protein>
    <submittedName>
        <fullName evidence="1">Uncharacterized protein</fullName>
    </submittedName>
</protein>
<dbReference type="OrthoDB" id="10430846at2759"/>
<evidence type="ECO:0000313" key="2">
    <source>
        <dbReference type="Proteomes" id="UP000593573"/>
    </source>
</evidence>
<evidence type="ECO:0000313" key="1">
    <source>
        <dbReference type="EMBL" id="MBA0673484.1"/>
    </source>
</evidence>